<feature type="transmembrane region" description="Helical" evidence="1">
    <location>
        <begin position="50"/>
        <end position="69"/>
    </location>
</feature>
<proteinExistence type="predicted"/>
<dbReference type="RefSeq" id="WP_369614830.1">
    <property type="nucleotide sequence ID" value="NZ_AP031573.1"/>
</dbReference>
<evidence type="ECO:0000313" key="2">
    <source>
        <dbReference type="EMBL" id="BFM43640.1"/>
    </source>
</evidence>
<gene>
    <name evidence="2" type="ORF">CFS9_22810</name>
</gene>
<keyword evidence="1" id="KW-0472">Membrane</keyword>
<dbReference type="EMBL" id="AP031573">
    <property type="protein sequence ID" value="BFM43640.1"/>
    <property type="molecule type" value="Genomic_DNA"/>
</dbReference>
<keyword evidence="1" id="KW-0812">Transmembrane</keyword>
<sequence>MKNEKFSKMTTEELLKSQKMSKSATYAFAVILALLFIVNIYLVLKKGFSASQVVPIALLPLLILNFKTLKDIKEELKSRESQK</sequence>
<reference evidence="2" key="1">
    <citation type="submission" date="2024-05" db="EMBL/GenBank/DDBJ databases">
        <title>Whole-Genome Sequence of CFS9, a Potential Fish Probiotic Isolated from the Body Surface of Silurus asotus.</title>
        <authorList>
            <person name="Kojima M."/>
            <person name="Tobioka K."/>
            <person name="Yokota K."/>
            <person name="Nakatani H."/>
            <person name="Hori K."/>
            <person name="Tamaru Y."/>
            <person name="Okazaki F."/>
        </authorList>
    </citation>
    <scope>NUCLEOTIDE SEQUENCE</scope>
    <source>
        <strain evidence="2">CFS9</strain>
    </source>
</reference>
<protein>
    <recommendedName>
        <fullName evidence="3">Redox-active disulfide protein 2</fullName>
    </recommendedName>
</protein>
<accession>A0AAT9H2K8</accession>
<name>A0AAT9H2K8_9FLAO</name>
<evidence type="ECO:0008006" key="3">
    <source>
        <dbReference type="Google" id="ProtNLM"/>
    </source>
</evidence>
<organism evidence="2">
    <name type="scientific">Flavobacterium sp. CFS9</name>
    <dbReference type="NCBI Taxonomy" id="3143118"/>
    <lineage>
        <taxon>Bacteria</taxon>
        <taxon>Pseudomonadati</taxon>
        <taxon>Bacteroidota</taxon>
        <taxon>Flavobacteriia</taxon>
        <taxon>Flavobacteriales</taxon>
        <taxon>Flavobacteriaceae</taxon>
        <taxon>Flavobacterium</taxon>
    </lineage>
</organism>
<feature type="transmembrane region" description="Helical" evidence="1">
    <location>
        <begin position="24"/>
        <end position="44"/>
    </location>
</feature>
<dbReference type="AlphaFoldDB" id="A0AAT9H2K8"/>
<keyword evidence="1" id="KW-1133">Transmembrane helix</keyword>
<evidence type="ECO:0000256" key="1">
    <source>
        <dbReference type="SAM" id="Phobius"/>
    </source>
</evidence>